<organism evidence="5 6">
    <name type="scientific">Ruthenibacterium intestinale</name>
    <dbReference type="NCBI Taxonomy" id="3133163"/>
    <lineage>
        <taxon>Bacteria</taxon>
        <taxon>Bacillati</taxon>
        <taxon>Bacillota</taxon>
        <taxon>Clostridia</taxon>
        <taxon>Eubacteriales</taxon>
        <taxon>Oscillospiraceae</taxon>
        <taxon>Ruthenibacterium</taxon>
    </lineage>
</organism>
<evidence type="ECO:0000256" key="2">
    <source>
        <dbReference type="ARBA" id="ARBA00023125"/>
    </source>
</evidence>
<keyword evidence="6" id="KW-1185">Reference proteome</keyword>
<proteinExistence type="predicted"/>
<dbReference type="SUPFAM" id="SSF46785">
    <property type="entry name" value="Winged helix' DNA-binding domain"/>
    <property type="match status" value="1"/>
</dbReference>
<sequence length="236" mass="27023">METELDLSILKSGLLFRNLSDEEIREVIETMSPHRARYAKRAVIARDGDPFPEIGILLSGSAHLAHIDSNGNNNLMDVLQAGRTLGELNAVGRYRLHFTITAAEPTEVLYLSVDQLLRKNVLTAPVQIRFLQNLTLAMAQKAQYLTLKLEDSIRRSTRERLQDYLSDQYHRTGSRTFSIPLNRQDLADFLFVDRSAMSNELCKMRDEGLLRFDKSRFELLVEMPITEDEPDPNDQE</sequence>
<dbReference type="InterPro" id="IPR012318">
    <property type="entry name" value="HTH_CRP"/>
</dbReference>
<evidence type="ECO:0000256" key="3">
    <source>
        <dbReference type="ARBA" id="ARBA00023163"/>
    </source>
</evidence>
<dbReference type="Pfam" id="PF00027">
    <property type="entry name" value="cNMP_binding"/>
    <property type="match status" value="1"/>
</dbReference>
<dbReference type="Gene3D" id="2.60.120.10">
    <property type="entry name" value="Jelly Rolls"/>
    <property type="match status" value="1"/>
</dbReference>
<dbReference type="InterPro" id="IPR000595">
    <property type="entry name" value="cNMP-bd_dom"/>
</dbReference>
<dbReference type="PANTHER" id="PTHR24567">
    <property type="entry name" value="CRP FAMILY TRANSCRIPTIONAL REGULATORY PROTEIN"/>
    <property type="match status" value="1"/>
</dbReference>
<dbReference type="EMBL" id="JBBMFA010000111">
    <property type="protein sequence ID" value="MEQ2521630.1"/>
    <property type="molecule type" value="Genomic_DNA"/>
</dbReference>
<accession>A0ABV1GIF6</accession>
<evidence type="ECO:0000259" key="4">
    <source>
        <dbReference type="PROSITE" id="PS50042"/>
    </source>
</evidence>
<reference evidence="5 6" key="1">
    <citation type="submission" date="2024-03" db="EMBL/GenBank/DDBJ databases">
        <title>Human intestinal bacterial collection.</title>
        <authorList>
            <person name="Pauvert C."/>
            <person name="Hitch T.C.A."/>
            <person name="Clavel T."/>
        </authorList>
    </citation>
    <scope>NUCLEOTIDE SEQUENCE [LARGE SCALE GENOMIC DNA]</scope>
    <source>
        <strain evidence="5 6">CLA-JM-H11</strain>
    </source>
</reference>
<dbReference type="CDD" id="cd00038">
    <property type="entry name" value="CAP_ED"/>
    <property type="match status" value="1"/>
</dbReference>
<keyword evidence="3" id="KW-0804">Transcription</keyword>
<evidence type="ECO:0000313" key="5">
    <source>
        <dbReference type="EMBL" id="MEQ2521630.1"/>
    </source>
</evidence>
<dbReference type="Pfam" id="PF13545">
    <property type="entry name" value="HTH_Crp_2"/>
    <property type="match status" value="1"/>
</dbReference>
<dbReference type="InterPro" id="IPR036390">
    <property type="entry name" value="WH_DNA-bd_sf"/>
</dbReference>
<dbReference type="InterPro" id="IPR014710">
    <property type="entry name" value="RmlC-like_jellyroll"/>
</dbReference>
<evidence type="ECO:0000313" key="6">
    <source>
        <dbReference type="Proteomes" id="UP001477672"/>
    </source>
</evidence>
<dbReference type="PANTHER" id="PTHR24567:SF26">
    <property type="entry name" value="REGULATORY PROTEIN YEIL"/>
    <property type="match status" value="1"/>
</dbReference>
<dbReference type="SMART" id="SM00100">
    <property type="entry name" value="cNMP"/>
    <property type="match status" value="1"/>
</dbReference>
<gene>
    <name evidence="5" type="ORF">WMO24_14515</name>
</gene>
<dbReference type="RefSeq" id="WP_349217092.1">
    <property type="nucleotide sequence ID" value="NZ_JBBMFA010000111.1"/>
</dbReference>
<comment type="caution">
    <text evidence="5">The sequence shown here is derived from an EMBL/GenBank/DDBJ whole genome shotgun (WGS) entry which is preliminary data.</text>
</comment>
<dbReference type="PROSITE" id="PS50042">
    <property type="entry name" value="CNMP_BINDING_3"/>
    <property type="match status" value="1"/>
</dbReference>
<dbReference type="InterPro" id="IPR050397">
    <property type="entry name" value="Env_Response_Regulators"/>
</dbReference>
<protein>
    <submittedName>
        <fullName evidence="5">Crp/Fnr family transcriptional regulator</fullName>
    </submittedName>
</protein>
<dbReference type="Proteomes" id="UP001477672">
    <property type="component" value="Unassembled WGS sequence"/>
</dbReference>
<evidence type="ECO:0000256" key="1">
    <source>
        <dbReference type="ARBA" id="ARBA00023015"/>
    </source>
</evidence>
<feature type="domain" description="Cyclic nucleotide-binding" evidence="4">
    <location>
        <begin position="15"/>
        <end position="118"/>
    </location>
</feature>
<keyword evidence="1" id="KW-0805">Transcription regulation</keyword>
<name>A0ABV1GIF6_9FIRM</name>
<keyword evidence="2" id="KW-0238">DNA-binding</keyword>
<dbReference type="InterPro" id="IPR018490">
    <property type="entry name" value="cNMP-bd_dom_sf"/>
</dbReference>
<dbReference type="SUPFAM" id="SSF51206">
    <property type="entry name" value="cAMP-binding domain-like"/>
    <property type="match status" value="1"/>
</dbReference>